<dbReference type="Pfam" id="PF01346">
    <property type="entry name" value="FKBP_N"/>
    <property type="match status" value="1"/>
</dbReference>
<evidence type="ECO:0000259" key="7">
    <source>
        <dbReference type="PROSITE" id="PS50059"/>
    </source>
</evidence>
<evidence type="ECO:0000256" key="6">
    <source>
        <dbReference type="SAM" id="SignalP"/>
    </source>
</evidence>
<keyword evidence="6" id="KW-0732">Signal</keyword>
<protein>
    <recommendedName>
        <fullName evidence="2 5">peptidylprolyl isomerase</fullName>
        <ecNumber evidence="2 5">5.2.1.8</ecNumber>
    </recommendedName>
</protein>
<feature type="chain" id="PRO_5005602223" description="peptidylprolyl isomerase" evidence="6">
    <location>
        <begin position="20"/>
        <end position="187"/>
    </location>
</feature>
<evidence type="ECO:0000256" key="3">
    <source>
        <dbReference type="ARBA" id="ARBA00023110"/>
    </source>
</evidence>
<gene>
    <name evidence="8" type="ORF">Ctob_011293</name>
</gene>
<comment type="caution">
    <text evidence="8">The sequence shown here is derived from an EMBL/GenBank/DDBJ whole genome shotgun (WGS) entry which is preliminary data.</text>
</comment>
<evidence type="ECO:0000313" key="9">
    <source>
        <dbReference type="Proteomes" id="UP000037460"/>
    </source>
</evidence>
<evidence type="ECO:0000313" key="8">
    <source>
        <dbReference type="EMBL" id="KOO30143.1"/>
    </source>
</evidence>
<dbReference type="Gene3D" id="6.10.250.2970">
    <property type="match status" value="1"/>
</dbReference>
<dbReference type="PANTHER" id="PTHR43811">
    <property type="entry name" value="FKBP-TYPE PEPTIDYL-PROLYL CIS-TRANS ISOMERASE FKPA"/>
    <property type="match status" value="1"/>
</dbReference>
<evidence type="ECO:0000256" key="5">
    <source>
        <dbReference type="PROSITE-ProRule" id="PRU00277"/>
    </source>
</evidence>
<feature type="signal peptide" evidence="6">
    <location>
        <begin position="1"/>
        <end position="19"/>
    </location>
</feature>
<feature type="domain" description="PPIase FKBP-type" evidence="7">
    <location>
        <begin position="58"/>
        <end position="148"/>
    </location>
</feature>
<evidence type="ECO:0000256" key="1">
    <source>
        <dbReference type="ARBA" id="ARBA00000971"/>
    </source>
</evidence>
<dbReference type="InterPro" id="IPR001179">
    <property type="entry name" value="PPIase_FKBP_dom"/>
</dbReference>
<dbReference type="InterPro" id="IPR000774">
    <property type="entry name" value="PPIase_FKBP_N"/>
</dbReference>
<keyword evidence="9" id="KW-1185">Reference proteome</keyword>
<dbReference type="AlphaFoldDB" id="A0A0M0JVJ3"/>
<dbReference type="EMBL" id="JWZX01002281">
    <property type="protein sequence ID" value="KOO30143.1"/>
    <property type="molecule type" value="Genomic_DNA"/>
</dbReference>
<dbReference type="GO" id="GO:0003755">
    <property type="term" value="F:peptidyl-prolyl cis-trans isomerase activity"/>
    <property type="evidence" value="ECO:0007669"/>
    <property type="project" value="UniProtKB-KW"/>
</dbReference>
<accession>A0A0M0JVJ3</accession>
<keyword evidence="3 5" id="KW-0697">Rotamase</keyword>
<evidence type="ECO:0000256" key="4">
    <source>
        <dbReference type="ARBA" id="ARBA00023235"/>
    </source>
</evidence>
<name>A0A0M0JVJ3_9EUKA</name>
<keyword evidence="4 5" id="KW-0413">Isomerase</keyword>
<reference evidence="9" key="1">
    <citation type="journal article" date="2015" name="PLoS Genet.">
        <title>Genome Sequence and Transcriptome Analyses of Chrysochromulina tobin: Metabolic Tools for Enhanced Algal Fitness in the Prominent Order Prymnesiales (Haptophyceae).</title>
        <authorList>
            <person name="Hovde B.T."/>
            <person name="Deodato C.R."/>
            <person name="Hunsperger H.M."/>
            <person name="Ryken S.A."/>
            <person name="Yost W."/>
            <person name="Jha R.K."/>
            <person name="Patterson J."/>
            <person name="Monnat R.J. Jr."/>
            <person name="Barlow S.B."/>
            <person name="Starkenburg S.R."/>
            <person name="Cattolico R.A."/>
        </authorList>
    </citation>
    <scope>NUCLEOTIDE SEQUENCE</scope>
    <source>
        <strain evidence="9">CCMP291</strain>
    </source>
</reference>
<sequence>MRGASLIAAVLPFAAATNAAGNAFLNANKAKDGVVTLPSGLQYKVITNGSGTEHPLPGTTCACHYEGRTAQQYPAGKIFDSSYARGAPTSFAPNQVIKGWTEAMQLMVAGDTWLLYIPSELAYGDAGAGGDIAPGDALVFKLELIKLEGAGKPLGTDELKARRRAKKKASLFKRVKADGAADPNELR</sequence>
<evidence type="ECO:0000256" key="2">
    <source>
        <dbReference type="ARBA" id="ARBA00013194"/>
    </source>
</evidence>
<dbReference type="InterPro" id="IPR046357">
    <property type="entry name" value="PPIase_dom_sf"/>
</dbReference>
<dbReference type="OrthoDB" id="1902587at2759"/>
<dbReference type="Proteomes" id="UP000037460">
    <property type="component" value="Unassembled WGS sequence"/>
</dbReference>
<dbReference type="EC" id="5.2.1.8" evidence="2 5"/>
<dbReference type="Pfam" id="PF00254">
    <property type="entry name" value="FKBP_C"/>
    <property type="match status" value="1"/>
</dbReference>
<comment type="catalytic activity">
    <reaction evidence="1 5">
        <text>[protein]-peptidylproline (omega=180) = [protein]-peptidylproline (omega=0)</text>
        <dbReference type="Rhea" id="RHEA:16237"/>
        <dbReference type="Rhea" id="RHEA-COMP:10747"/>
        <dbReference type="Rhea" id="RHEA-COMP:10748"/>
        <dbReference type="ChEBI" id="CHEBI:83833"/>
        <dbReference type="ChEBI" id="CHEBI:83834"/>
        <dbReference type="EC" id="5.2.1.8"/>
    </reaction>
</comment>
<dbReference type="SUPFAM" id="SSF54534">
    <property type="entry name" value="FKBP-like"/>
    <property type="match status" value="1"/>
</dbReference>
<organism evidence="8 9">
    <name type="scientific">Chrysochromulina tobinii</name>
    <dbReference type="NCBI Taxonomy" id="1460289"/>
    <lineage>
        <taxon>Eukaryota</taxon>
        <taxon>Haptista</taxon>
        <taxon>Haptophyta</taxon>
        <taxon>Prymnesiophyceae</taxon>
        <taxon>Prymnesiales</taxon>
        <taxon>Chrysochromulinaceae</taxon>
        <taxon>Chrysochromulina</taxon>
    </lineage>
</organism>
<dbReference type="GO" id="GO:0006457">
    <property type="term" value="P:protein folding"/>
    <property type="evidence" value="ECO:0007669"/>
    <property type="project" value="InterPro"/>
</dbReference>
<proteinExistence type="predicted"/>
<dbReference type="Gene3D" id="3.10.50.40">
    <property type="match status" value="1"/>
</dbReference>
<dbReference type="PROSITE" id="PS50059">
    <property type="entry name" value="FKBP_PPIASE"/>
    <property type="match status" value="1"/>
</dbReference>
<dbReference type="PANTHER" id="PTHR43811:SF57">
    <property type="entry name" value="FKBP-TYPE PEPTIDYL-PROLYL CIS-TRANS ISOMERASE FKPA-RELATED"/>
    <property type="match status" value="1"/>
</dbReference>